<dbReference type="EMBL" id="CP064789">
    <property type="protein sequence ID" value="QSG11322.1"/>
    <property type="molecule type" value="Genomic_DNA"/>
</dbReference>
<evidence type="ECO:0000313" key="3">
    <source>
        <dbReference type="EMBL" id="QSG11322.1"/>
    </source>
</evidence>
<feature type="domain" description="NAD-dependent epimerase/dehydratase" evidence="2">
    <location>
        <begin position="9"/>
        <end position="248"/>
    </location>
</feature>
<evidence type="ECO:0000256" key="1">
    <source>
        <dbReference type="ARBA" id="ARBA00007637"/>
    </source>
</evidence>
<evidence type="ECO:0000313" key="4">
    <source>
        <dbReference type="Proteomes" id="UP000663305"/>
    </source>
</evidence>
<dbReference type="GeneID" id="68860419"/>
<name>A0A897NF53_9EURY</name>
<comment type="similarity">
    <text evidence="1">Belongs to the NAD(P)-dependent epimerase/dehydratase family.</text>
</comment>
<dbReference type="Gene3D" id="3.90.25.10">
    <property type="entry name" value="UDP-galactose 4-epimerase, domain 1"/>
    <property type="match status" value="1"/>
</dbReference>
<dbReference type="SUPFAM" id="SSF51735">
    <property type="entry name" value="NAD(P)-binding Rossmann-fold domains"/>
    <property type="match status" value="1"/>
</dbReference>
<dbReference type="InterPro" id="IPR001509">
    <property type="entry name" value="Epimerase_deHydtase"/>
</dbReference>
<dbReference type="AlphaFoldDB" id="A0A897NF53"/>
<dbReference type="InterPro" id="IPR036291">
    <property type="entry name" value="NAD(P)-bd_dom_sf"/>
</dbReference>
<proteinExistence type="inferred from homology"/>
<dbReference type="Gene3D" id="3.40.50.720">
    <property type="entry name" value="NAD(P)-binding Rossmann-like Domain"/>
    <property type="match status" value="1"/>
</dbReference>
<organism evidence="3 4">
    <name type="scientific">Halapricum desulfuricans</name>
    <dbReference type="NCBI Taxonomy" id="2841257"/>
    <lineage>
        <taxon>Archaea</taxon>
        <taxon>Methanobacteriati</taxon>
        <taxon>Methanobacteriota</taxon>
        <taxon>Stenosarchaea group</taxon>
        <taxon>Halobacteria</taxon>
        <taxon>Halobacteriales</taxon>
        <taxon>Haloarculaceae</taxon>
        <taxon>Halapricum</taxon>
    </lineage>
</organism>
<dbReference type="Pfam" id="PF01370">
    <property type="entry name" value="Epimerase"/>
    <property type="match status" value="1"/>
</dbReference>
<dbReference type="RefSeq" id="WP_229125833.1">
    <property type="nucleotide sequence ID" value="NZ_CP064789.1"/>
</dbReference>
<reference evidence="3" key="1">
    <citation type="submission" date="2020-11" db="EMBL/GenBank/DDBJ databases">
        <title>Carbohydrate-dependent, anaerobic sulfur respiration: A novel catabolism in halophilic archaea.</title>
        <authorList>
            <person name="Sorokin D.Y."/>
            <person name="Messina E."/>
            <person name="Smedile F."/>
            <person name="La Cono V."/>
            <person name="Hallsworth J.E."/>
            <person name="Yakimov M.M."/>
        </authorList>
    </citation>
    <scope>NUCLEOTIDE SEQUENCE</scope>
    <source>
        <strain evidence="3">HSR-Bgl</strain>
    </source>
</reference>
<dbReference type="PANTHER" id="PTHR43000">
    <property type="entry name" value="DTDP-D-GLUCOSE 4,6-DEHYDRATASE-RELATED"/>
    <property type="match status" value="1"/>
</dbReference>
<evidence type="ECO:0000259" key="2">
    <source>
        <dbReference type="Pfam" id="PF01370"/>
    </source>
</evidence>
<accession>A0A897NF53</accession>
<gene>
    <name evidence="3" type="primary">wcaG5</name>
    <name evidence="3" type="ORF">HSBGL_0892</name>
</gene>
<protein>
    <submittedName>
        <fullName evidence="3">Nucleoside-diphosphate-sugar epimerase</fullName>
    </submittedName>
</protein>
<dbReference type="Proteomes" id="UP000663305">
    <property type="component" value="Chromosome"/>
</dbReference>
<sequence length="326" mass="35016">MSDWESQSVLITGGLGCVGSTLAHRLVAAGADVTLLDARLPHLGSNPANVEGIRDQVTVVEADVREESVVTSQVADADVVYHCAAQNDRTYARANPQIDVEINCTGTVNVLEAAKTCDPSPRVVYTSSMAVYGRGVDGRVDESTPVQPTDIYGTNKVASEGYCRTYRIADDVPTTVCRLANVYGPRASTDKSFAITGNFIAAAIRDEALTVFEPGTMQRDLVHVEDVAAALDRAGHEDRAVGETYVVGSGVPTTIRDIARTAVEAAGTGTVELVPWPDDWKKIKRGDSYTDPSKIRAHLDWEPTIDLESGIADAVEFYRAHSDAYL</sequence>